<dbReference type="Pfam" id="PF01636">
    <property type="entry name" value="APH"/>
    <property type="match status" value="1"/>
</dbReference>
<dbReference type="EMBL" id="FOTQ01000019">
    <property type="protein sequence ID" value="SFM78444.1"/>
    <property type="molecule type" value="Genomic_DNA"/>
</dbReference>
<feature type="domain" description="Aminoglycoside phosphotransferase" evidence="1">
    <location>
        <begin position="24"/>
        <end position="258"/>
    </location>
</feature>
<accession>A0A1I4TNT7</accession>
<dbReference type="InterPro" id="IPR002575">
    <property type="entry name" value="Aminoglycoside_PTrfase"/>
</dbReference>
<name>A0A1I4TNT7_9RHOB</name>
<dbReference type="STRING" id="254406.SAMN04488042_11910"/>
<evidence type="ECO:0000313" key="3">
    <source>
        <dbReference type="Proteomes" id="UP000199144"/>
    </source>
</evidence>
<dbReference type="Gene3D" id="3.30.200.20">
    <property type="entry name" value="Phosphorylase Kinase, domain 1"/>
    <property type="match status" value="1"/>
</dbReference>
<dbReference type="PROSITE" id="PS00108">
    <property type="entry name" value="PROTEIN_KINASE_ST"/>
    <property type="match status" value="1"/>
</dbReference>
<keyword evidence="2" id="KW-0418">Kinase</keyword>
<dbReference type="InterPro" id="IPR008271">
    <property type="entry name" value="Ser/Thr_kinase_AS"/>
</dbReference>
<dbReference type="PANTHER" id="PTHR21310:SF40">
    <property type="entry name" value="AMINOGLYCOSIDE PHOSPHOTRANSFERASE DOMAIN-CONTAINING PROTEIN-RELATED"/>
    <property type="match status" value="1"/>
</dbReference>
<dbReference type="Proteomes" id="UP000199144">
    <property type="component" value="Unassembled WGS sequence"/>
</dbReference>
<dbReference type="InterPro" id="IPR051678">
    <property type="entry name" value="AGP_Transferase"/>
</dbReference>
<proteinExistence type="predicted"/>
<dbReference type="PANTHER" id="PTHR21310">
    <property type="entry name" value="AMINOGLYCOSIDE PHOSPHOTRANSFERASE-RELATED-RELATED"/>
    <property type="match status" value="1"/>
</dbReference>
<dbReference type="Gene3D" id="3.90.1200.10">
    <property type="match status" value="1"/>
</dbReference>
<dbReference type="InterPro" id="IPR011009">
    <property type="entry name" value="Kinase-like_dom_sf"/>
</dbReference>
<dbReference type="AlphaFoldDB" id="A0A1I4TNT7"/>
<gene>
    <name evidence="2" type="ORF">SAMN04488042_11910</name>
</gene>
<sequence length="333" mass="36060">MDIDTANAALGLAMGANAPRVVAVETLQGGVSNLTYLLSTEGGERIVMRTPPIGQRSGNAHNMIREARVLSSVHHLFPEAPAILGFSEDPSATGDQFMLMAHIDGRSLPPGSAFDVTPEQARALCRNFVAALARLHSAPVTDAVSAAFGDPRGFVERQVAGWSRRYEKIGLPNARQPLLDWLAANIPADPERPSILHNDYKFDNLILDADDPTRILGVLDWELAGLGDPFLDLGNALAYWVEATDPPELHDFKRGPTDLPGMMTRDEIITAYCKERGLPRPASMDFYQAMGLFRLAVIALQVHLRLAGSANTEGAFLNSGLTLLNRAETIMGV</sequence>
<dbReference type="RefSeq" id="WP_165610149.1">
    <property type="nucleotide sequence ID" value="NZ_FOTQ01000019.1"/>
</dbReference>
<keyword evidence="2" id="KW-0808">Transferase</keyword>
<evidence type="ECO:0000259" key="1">
    <source>
        <dbReference type="Pfam" id="PF01636"/>
    </source>
</evidence>
<protein>
    <submittedName>
        <fullName evidence="2">Predicted kinase, aminoglycoside phosphotransferase (APT) family</fullName>
    </submittedName>
</protein>
<keyword evidence="3" id="KW-1185">Reference proteome</keyword>
<organism evidence="2 3">
    <name type="scientific">Shimia aestuarii</name>
    <dbReference type="NCBI Taxonomy" id="254406"/>
    <lineage>
        <taxon>Bacteria</taxon>
        <taxon>Pseudomonadati</taxon>
        <taxon>Pseudomonadota</taxon>
        <taxon>Alphaproteobacteria</taxon>
        <taxon>Rhodobacterales</taxon>
        <taxon>Roseobacteraceae</taxon>
    </lineage>
</organism>
<dbReference type="InterPro" id="IPR041726">
    <property type="entry name" value="ACAD10_11_N"/>
</dbReference>
<evidence type="ECO:0000313" key="2">
    <source>
        <dbReference type="EMBL" id="SFM78444.1"/>
    </source>
</evidence>
<dbReference type="GO" id="GO:0004672">
    <property type="term" value="F:protein kinase activity"/>
    <property type="evidence" value="ECO:0007669"/>
    <property type="project" value="InterPro"/>
</dbReference>
<dbReference type="SUPFAM" id="SSF56112">
    <property type="entry name" value="Protein kinase-like (PK-like)"/>
    <property type="match status" value="1"/>
</dbReference>
<reference evidence="2 3" key="1">
    <citation type="submission" date="2016-10" db="EMBL/GenBank/DDBJ databases">
        <authorList>
            <person name="de Groot N.N."/>
        </authorList>
    </citation>
    <scope>NUCLEOTIDE SEQUENCE [LARGE SCALE GENOMIC DNA]</scope>
    <source>
        <strain evidence="2 3">DSM 15283</strain>
    </source>
</reference>
<dbReference type="CDD" id="cd05154">
    <property type="entry name" value="ACAD10_11_N-like"/>
    <property type="match status" value="1"/>
</dbReference>